<gene>
    <name evidence="1" type="ORF">EJP82_01220</name>
</gene>
<name>A0A3S1DTA6_9BACL</name>
<proteinExistence type="predicted"/>
<evidence type="ECO:0000313" key="2">
    <source>
        <dbReference type="Proteomes" id="UP000279446"/>
    </source>
</evidence>
<sequence>MAIIKNILAIEIEPTVLEVCTVISAAAAFYPHEEDKFLLGVQSAIDKRLSELEAERKKQRPKEG</sequence>
<accession>A0A3S1DTA6</accession>
<keyword evidence="2" id="KW-1185">Reference proteome</keyword>
<comment type="caution">
    <text evidence="1">The sequence shown here is derived from an EMBL/GenBank/DDBJ whole genome shotgun (WGS) entry which is preliminary data.</text>
</comment>
<dbReference type="RefSeq" id="WP_127190185.1">
    <property type="nucleotide sequence ID" value="NZ_RZNY01000001.1"/>
</dbReference>
<evidence type="ECO:0000313" key="1">
    <source>
        <dbReference type="EMBL" id="RUT48591.1"/>
    </source>
</evidence>
<organism evidence="1 2">
    <name type="scientific">Paenibacillus anaericanus</name>
    <dbReference type="NCBI Taxonomy" id="170367"/>
    <lineage>
        <taxon>Bacteria</taxon>
        <taxon>Bacillati</taxon>
        <taxon>Bacillota</taxon>
        <taxon>Bacilli</taxon>
        <taxon>Bacillales</taxon>
        <taxon>Paenibacillaceae</taxon>
        <taxon>Paenibacillus</taxon>
    </lineage>
</organism>
<dbReference type="EMBL" id="RZNY01000001">
    <property type="protein sequence ID" value="RUT48591.1"/>
    <property type="molecule type" value="Genomic_DNA"/>
</dbReference>
<reference evidence="1 2" key="1">
    <citation type="submission" date="2018-12" db="EMBL/GenBank/DDBJ databases">
        <authorList>
            <person name="Sun L."/>
            <person name="Chen Z."/>
        </authorList>
    </citation>
    <scope>NUCLEOTIDE SEQUENCE [LARGE SCALE GENOMIC DNA]</scope>
    <source>
        <strain evidence="1 2">DSM 15890</strain>
    </source>
</reference>
<dbReference type="OrthoDB" id="2665671at2"/>
<protein>
    <submittedName>
        <fullName evidence="1">Uncharacterized protein</fullName>
    </submittedName>
</protein>
<dbReference type="AlphaFoldDB" id="A0A3S1DTA6"/>
<dbReference type="Proteomes" id="UP000279446">
    <property type="component" value="Unassembled WGS sequence"/>
</dbReference>